<comment type="caution">
    <text evidence="2">The sequence shown here is derived from an EMBL/GenBank/DDBJ whole genome shotgun (WGS) entry which is preliminary data.</text>
</comment>
<gene>
    <name evidence="2" type="ORF">A3Q56_04189</name>
</gene>
<dbReference type="Pfam" id="PF02926">
    <property type="entry name" value="THUMP"/>
    <property type="match status" value="1"/>
</dbReference>
<organism evidence="2 3">
    <name type="scientific">Intoshia linei</name>
    <dbReference type="NCBI Taxonomy" id="1819745"/>
    <lineage>
        <taxon>Eukaryota</taxon>
        <taxon>Metazoa</taxon>
        <taxon>Spiralia</taxon>
        <taxon>Lophotrochozoa</taxon>
        <taxon>Mesozoa</taxon>
        <taxon>Orthonectida</taxon>
        <taxon>Rhopaluridae</taxon>
        <taxon>Intoshia</taxon>
    </lineage>
</organism>
<feature type="domain" description="THUMP" evidence="1">
    <location>
        <begin position="143"/>
        <end position="215"/>
    </location>
</feature>
<dbReference type="PANTHER" id="PTHR13452:SF10">
    <property type="entry name" value="THUMP DOMAIN-CONTAINING PROTEIN 1"/>
    <property type="match status" value="1"/>
</dbReference>
<reference evidence="2 3" key="1">
    <citation type="submission" date="2016-04" db="EMBL/GenBank/DDBJ databases">
        <title>The genome of Intoshia linei affirms orthonectids as highly simplified spiralians.</title>
        <authorList>
            <person name="Mikhailov K.V."/>
            <person name="Slusarev G.S."/>
            <person name="Nikitin M.A."/>
            <person name="Logacheva M.D."/>
            <person name="Penin A."/>
            <person name="Aleoshin V."/>
            <person name="Panchin Y.V."/>
        </authorList>
    </citation>
    <scope>NUCLEOTIDE SEQUENCE [LARGE SCALE GENOMIC DNA]</scope>
    <source>
        <strain evidence="2">Intl2013</strain>
        <tissue evidence="2">Whole animal</tissue>
    </source>
</reference>
<dbReference type="SUPFAM" id="SSF143437">
    <property type="entry name" value="THUMP domain-like"/>
    <property type="match status" value="1"/>
</dbReference>
<dbReference type="AlphaFoldDB" id="A0A177B2W5"/>
<evidence type="ECO:0000313" key="3">
    <source>
        <dbReference type="Proteomes" id="UP000078046"/>
    </source>
</evidence>
<dbReference type="Gene3D" id="3.30.2300.10">
    <property type="entry name" value="THUMP superfamily"/>
    <property type="match status" value="1"/>
</dbReference>
<evidence type="ECO:0000313" key="2">
    <source>
        <dbReference type="EMBL" id="OAF68072.1"/>
    </source>
</evidence>
<dbReference type="Proteomes" id="UP000078046">
    <property type="component" value="Unassembled WGS sequence"/>
</dbReference>
<protein>
    <recommendedName>
        <fullName evidence="1">THUMP domain-containing protein</fullName>
    </recommendedName>
</protein>
<evidence type="ECO:0000259" key="1">
    <source>
        <dbReference type="Pfam" id="PF02926"/>
    </source>
</evidence>
<sequence>MKRNANSQNKTKKYRKTNTLLSDIANSDVEGILISCSKHSSQAYLEIISILNDINEIEYNENTEKYSSMDLPMDDKFEKFIWKAYDTRMKSFMFFSKPQVISKSIVEIIQNLFMKMETSKCSFGSNILRISPVLGLSSTKIELFQRLVNKKLENLEKYDSFAIQFKKRNNSNLDKEDVINIVHSRITNFVNFANIRLKSAHLTINVETIMNVALLIMYPDFEKFSKYNPQQFIINICKNL</sequence>
<dbReference type="GO" id="GO:0003723">
    <property type="term" value="F:RNA binding"/>
    <property type="evidence" value="ECO:0007669"/>
    <property type="project" value="InterPro"/>
</dbReference>
<accession>A0A177B2W5</accession>
<dbReference type="EMBL" id="LWCA01000518">
    <property type="protein sequence ID" value="OAF68072.1"/>
    <property type="molecule type" value="Genomic_DNA"/>
</dbReference>
<dbReference type="InterPro" id="IPR040183">
    <property type="entry name" value="THUMPD1-like"/>
</dbReference>
<dbReference type="GO" id="GO:0006400">
    <property type="term" value="P:tRNA modification"/>
    <property type="evidence" value="ECO:0007669"/>
    <property type="project" value="InterPro"/>
</dbReference>
<name>A0A177B2W5_9BILA</name>
<dbReference type="OrthoDB" id="367221at2759"/>
<keyword evidence="3" id="KW-1185">Reference proteome</keyword>
<dbReference type="PANTHER" id="PTHR13452">
    <property type="entry name" value="THUMP DOMAIN CONTAINING PROTEIN 1-RELATED"/>
    <property type="match status" value="1"/>
</dbReference>
<dbReference type="InterPro" id="IPR004114">
    <property type="entry name" value="THUMP_dom"/>
</dbReference>
<proteinExistence type="predicted"/>